<reference evidence="4" key="1">
    <citation type="submission" date="2018-08" db="EMBL/GenBank/DDBJ databases">
        <title>Identification of Burkholderia cepacia strains that express a Burkholderia pseudomallei-like capsular polysaccharide.</title>
        <authorList>
            <person name="Burtnick M.N."/>
            <person name="Vongsouvath M."/>
            <person name="Newton P."/>
            <person name="Wuthiekanun V."/>
            <person name="Limmathurotsakul D."/>
            <person name="Brett P.J."/>
            <person name="Chantratita N."/>
            <person name="Dance D.A."/>
        </authorList>
    </citation>
    <scope>NUCLEOTIDE SEQUENCE</scope>
    <source>
        <strain evidence="4">SBXCC001</strain>
    </source>
</reference>
<dbReference type="AlphaFoldDB" id="A0AAW9CZB9"/>
<dbReference type="SUPFAM" id="SSF53474">
    <property type="entry name" value="alpha/beta-Hydrolases"/>
    <property type="match status" value="1"/>
</dbReference>
<dbReference type="InterPro" id="IPR029058">
    <property type="entry name" value="AB_hydrolase_fold"/>
</dbReference>
<evidence type="ECO:0000259" key="3">
    <source>
        <dbReference type="SMART" id="SM00824"/>
    </source>
</evidence>
<evidence type="ECO:0000313" key="4">
    <source>
        <dbReference type="EMBL" id="MDW9255016.1"/>
    </source>
</evidence>
<dbReference type="InterPro" id="IPR012223">
    <property type="entry name" value="TEII"/>
</dbReference>
<sequence>MTFESTEKAGAGRWIEPSPSAVNAAQRLFCIPYAGGGESVFRGWPARLGATVDVRPLHPPGRGRRFRDALLYRVDRIADEVTEAIAPLLDRPYTLFGHSMGASVAFEVASRIQARRLREPTCLIVSGRGAPHLPTKRRPIHDLPDDQFLDEVIRMNGTPPEILAHPEVITLLLPILRADFKAVETYRAEPHPPLNCRIVALGGSGEPDSAEAVESWRTYTTGGFRGEILPGDHFFIHGHAERLFSVLGEELTDVLRCAATPLATPVHQLSADSCDAPK</sequence>
<dbReference type="GO" id="GO:0016787">
    <property type="term" value="F:hydrolase activity"/>
    <property type="evidence" value="ECO:0007669"/>
    <property type="project" value="UniProtKB-KW"/>
</dbReference>
<evidence type="ECO:0000256" key="1">
    <source>
        <dbReference type="ARBA" id="ARBA00007169"/>
    </source>
</evidence>
<dbReference type="PANTHER" id="PTHR11487">
    <property type="entry name" value="THIOESTERASE"/>
    <property type="match status" value="1"/>
</dbReference>
<comment type="similarity">
    <text evidence="1">Belongs to the thioesterase family.</text>
</comment>
<dbReference type="Pfam" id="PF00975">
    <property type="entry name" value="Thioesterase"/>
    <property type="match status" value="1"/>
</dbReference>
<accession>A0AAW9CZB9</accession>
<dbReference type="SMART" id="SM00824">
    <property type="entry name" value="PKS_TE"/>
    <property type="match status" value="1"/>
</dbReference>
<proteinExistence type="inferred from homology"/>
<keyword evidence="2 4" id="KW-0378">Hydrolase</keyword>
<dbReference type="InterPro" id="IPR001031">
    <property type="entry name" value="Thioesterase"/>
</dbReference>
<gene>
    <name evidence="4" type="ORF">C7S16_0681</name>
</gene>
<evidence type="ECO:0000313" key="5">
    <source>
        <dbReference type="Proteomes" id="UP001272137"/>
    </source>
</evidence>
<evidence type="ECO:0000256" key="2">
    <source>
        <dbReference type="ARBA" id="ARBA00022801"/>
    </source>
</evidence>
<dbReference type="Proteomes" id="UP001272137">
    <property type="component" value="Unassembled WGS sequence"/>
</dbReference>
<dbReference type="InterPro" id="IPR020802">
    <property type="entry name" value="TesA-like"/>
</dbReference>
<protein>
    <submittedName>
        <fullName evidence="4">Alpha/beta hydrolase family protein</fullName>
    </submittedName>
</protein>
<dbReference type="Gene3D" id="3.40.50.1820">
    <property type="entry name" value="alpha/beta hydrolase"/>
    <property type="match status" value="1"/>
</dbReference>
<comment type="caution">
    <text evidence="4">The sequence shown here is derived from an EMBL/GenBank/DDBJ whole genome shotgun (WGS) entry which is preliminary data.</text>
</comment>
<name>A0AAW9CZB9_BURTH</name>
<dbReference type="EMBL" id="QXCT01000002">
    <property type="protein sequence ID" value="MDW9255016.1"/>
    <property type="molecule type" value="Genomic_DNA"/>
</dbReference>
<organism evidence="4 5">
    <name type="scientific">Burkholderia thailandensis</name>
    <dbReference type="NCBI Taxonomy" id="57975"/>
    <lineage>
        <taxon>Bacteria</taxon>
        <taxon>Pseudomonadati</taxon>
        <taxon>Pseudomonadota</taxon>
        <taxon>Betaproteobacteria</taxon>
        <taxon>Burkholderiales</taxon>
        <taxon>Burkholderiaceae</taxon>
        <taxon>Burkholderia</taxon>
        <taxon>pseudomallei group</taxon>
    </lineage>
</organism>
<feature type="domain" description="Thioesterase TesA-like" evidence="3">
    <location>
        <begin position="29"/>
        <end position="251"/>
    </location>
</feature>
<dbReference type="GO" id="GO:0008610">
    <property type="term" value="P:lipid biosynthetic process"/>
    <property type="evidence" value="ECO:0007669"/>
    <property type="project" value="TreeGrafter"/>
</dbReference>
<dbReference type="RefSeq" id="WP_019254359.1">
    <property type="nucleotide sequence ID" value="NZ_CP013409.1"/>
</dbReference>
<dbReference type="PANTHER" id="PTHR11487:SF0">
    <property type="entry name" value="S-ACYL FATTY ACID SYNTHASE THIOESTERASE, MEDIUM CHAIN"/>
    <property type="match status" value="1"/>
</dbReference>